<gene>
    <name evidence="3" type="ORF">AUP43_12655</name>
</gene>
<evidence type="ECO:0000313" key="4">
    <source>
        <dbReference type="Proteomes" id="UP000076400"/>
    </source>
</evidence>
<dbReference type="RefSeq" id="WP_067558849.1">
    <property type="nucleotide sequence ID" value="NZ_LPXN01000141.1"/>
</dbReference>
<dbReference type="SUPFAM" id="SSF53474">
    <property type="entry name" value="alpha/beta-Hydrolases"/>
    <property type="match status" value="1"/>
</dbReference>
<evidence type="ECO:0000259" key="2">
    <source>
        <dbReference type="Pfam" id="PF00561"/>
    </source>
</evidence>
<dbReference type="InterPro" id="IPR000639">
    <property type="entry name" value="Epox_hydrolase-like"/>
</dbReference>
<dbReference type="PRINTS" id="PR00412">
    <property type="entry name" value="EPOXHYDRLASE"/>
</dbReference>
<accession>A0A154VR52</accession>
<dbReference type="STRING" id="580166.AUP43_12655"/>
<keyword evidence="1 3" id="KW-0378">Hydrolase</keyword>
<dbReference type="InterPro" id="IPR000073">
    <property type="entry name" value="AB_hydrolase_1"/>
</dbReference>
<dbReference type="EMBL" id="LPXN01000141">
    <property type="protein sequence ID" value="KZD03719.1"/>
    <property type="molecule type" value="Genomic_DNA"/>
</dbReference>
<dbReference type="InterPro" id="IPR029058">
    <property type="entry name" value="AB_hydrolase_fold"/>
</dbReference>
<reference evidence="3 4" key="1">
    <citation type="submission" date="2015-12" db="EMBL/GenBank/DDBJ databases">
        <title>Genome sequence of Oceanibaculum pacificum MCCC 1A02656.</title>
        <authorList>
            <person name="Lu L."/>
            <person name="Lai Q."/>
            <person name="Shao Z."/>
            <person name="Qian P."/>
        </authorList>
    </citation>
    <scope>NUCLEOTIDE SEQUENCE [LARGE SCALE GENOMIC DNA]</scope>
    <source>
        <strain evidence="3 4">MCCC 1A02656</strain>
    </source>
</reference>
<dbReference type="Gene3D" id="3.40.50.1820">
    <property type="entry name" value="alpha/beta hydrolase"/>
    <property type="match status" value="1"/>
</dbReference>
<dbReference type="Proteomes" id="UP000076400">
    <property type="component" value="Unassembled WGS sequence"/>
</dbReference>
<sequence>MFDGFTQRRIETSGATISLRSGGSGPGLLLLHGYPQMHVMWHKIAPALAEHFTVVAADLRGYGDSSKPPTDDRHAPYSKRAMAQDMAEVMAALGIERFMVAGHDRGARVAHRLAQDHRDRVTRLAVLDIAPTHEMYSTTDKEFASAYYHWFFLIQKYDLPERMIGADPKYYLDHKLGHWGKDSAAFPDAVYAEYLRCFSNPETIHASCEDYRAAAGIDLEIDEADMAEKLECPVLALWGAKGFVGRKYDVLESWRKRARHVEGGPIPSGHFLAEEAPAETLAALLEFFRR</sequence>
<proteinExistence type="predicted"/>
<dbReference type="AlphaFoldDB" id="A0A154VR52"/>
<dbReference type="GO" id="GO:0016787">
    <property type="term" value="F:hydrolase activity"/>
    <property type="evidence" value="ECO:0007669"/>
    <property type="project" value="UniProtKB-KW"/>
</dbReference>
<comment type="caution">
    <text evidence="3">The sequence shown here is derived from an EMBL/GenBank/DDBJ whole genome shotgun (WGS) entry which is preliminary data.</text>
</comment>
<dbReference type="PANTHER" id="PTHR43329">
    <property type="entry name" value="EPOXIDE HYDROLASE"/>
    <property type="match status" value="1"/>
</dbReference>
<evidence type="ECO:0000313" key="3">
    <source>
        <dbReference type="EMBL" id="KZD03719.1"/>
    </source>
</evidence>
<dbReference type="Pfam" id="PF00561">
    <property type="entry name" value="Abhydrolase_1"/>
    <property type="match status" value="1"/>
</dbReference>
<protein>
    <submittedName>
        <fullName evidence="3">Alpha/beta hydrolase</fullName>
    </submittedName>
</protein>
<keyword evidence="4" id="KW-1185">Reference proteome</keyword>
<evidence type="ECO:0000256" key="1">
    <source>
        <dbReference type="ARBA" id="ARBA00022801"/>
    </source>
</evidence>
<name>A0A154VR52_9PROT</name>
<dbReference type="OrthoDB" id="9812774at2"/>
<feature type="domain" description="AB hydrolase-1" evidence="2">
    <location>
        <begin position="28"/>
        <end position="277"/>
    </location>
</feature>
<organism evidence="3 4">
    <name type="scientific">Oceanibaculum pacificum</name>
    <dbReference type="NCBI Taxonomy" id="580166"/>
    <lineage>
        <taxon>Bacteria</taxon>
        <taxon>Pseudomonadati</taxon>
        <taxon>Pseudomonadota</taxon>
        <taxon>Alphaproteobacteria</taxon>
        <taxon>Rhodospirillales</taxon>
        <taxon>Oceanibaculaceae</taxon>
        <taxon>Oceanibaculum</taxon>
    </lineage>
</organism>